<accession>A0A6C0DZG7</accession>
<name>A0A6C0DZG7_9ZZZZ</name>
<evidence type="ECO:0000313" key="3">
    <source>
        <dbReference type="EMBL" id="QHT21429.1"/>
    </source>
</evidence>
<keyword evidence="2" id="KW-0472">Membrane</keyword>
<organism evidence="3">
    <name type="scientific">viral metagenome</name>
    <dbReference type="NCBI Taxonomy" id="1070528"/>
    <lineage>
        <taxon>unclassified sequences</taxon>
        <taxon>metagenomes</taxon>
        <taxon>organismal metagenomes</taxon>
    </lineage>
</organism>
<proteinExistence type="predicted"/>
<dbReference type="AlphaFoldDB" id="A0A6C0DZG7"/>
<feature type="transmembrane region" description="Helical" evidence="2">
    <location>
        <begin position="36"/>
        <end position="62"/>
    </location>
</feature>
<keyword evidence="2" id="KW-1133">Transmembrane helix</keyword>
<evidence type="ECO:0000256" key="2">
    <source>
        <dbReference type="SAM" id="Phobius"/>
    </source>
</evidence>
<keyword evidence="2" id="KW-0812">Transmembrane</keyword>
<reference evidence="3" key="1">
    <citation type="journal article" date="2020" name="Nature">
        <title>Giant virus diversity and host interactions through global metagenomics.</title>
        <authorList>
            <person name="Schulz F."/>
            <person name="Roux S."/>
            <person name="Paez-Espino D."/>
            <person name="Jungbluth S."/>
            <person name="Walsh D.A."/>
            <person name="Denef V.J."/>
            <person name="McMahon K.D."/>
            <person name="Konstantinidis K.T."/>
            <person name="Eloe-Fadrosh E.A."/>
            <person name="Kyrpides N.C."/>
            <person name="Woyke T."/>
        </authorList>
    </citation>
    <scope>NUCLEOTIDE SEQUENCE</scope>
    <source>
        <strain evidence="3">GVMAG-M-3300023174-92</strain>
    </source>
</reference>
<evidence type="ECO:0000256" key="1">
    <source>
        <dbReference type="SAM" id="MobiDB-lite"/>
    </source>
</evidence>
<feature type="region of interest" description="Disordered" evidence="1">
    <location>
        <begin position="78"/>
        <end position="97"/>
    </location>
</feature>
<protein>
    <submittedName>
        <fullName evidence="3">Uncharacterized protein</fullName>
    </submittedName>
</protein>
<dbReference type="EMBL" id="MN739691">
    <property type="protein sequence ID" value="QHT21429.1"/>
    <property type="molecule type" value="Genomic_DNA"/>
</dbReference>
<sequence length="179" mass="20331">MKWIINFLPIVLAFLVATYTQEMAGYSQTILGKLVAVSIILLYSSMDTLTGVFVCVLIILYYQSDYVESFVESSTEGMETRTSLMSDGEETPRISEKTTSTTEIESLLLKQTEFRNTHCENGHLIYKGQPVKPEMVQHIFPEIEPESIKCNICDPKCEFNINRKIDAEENIKPTSTRIS</sequence>